<evidence type="ECO:0000313" key="2">
    <source>
        <dbReference type="Proteomes" id="UP000234323"/>
    </source>
</evidence>
<accession>A0A2I1GU27</accession>
<organism evidence="1 2">
    <name type="scientific">Rhizophagus irregularis</name>
    <dbReference type="NCBI Taxonomy" id="588596"/>
    <lineage>
        <taxon>Eukaryota</taxon>
        <taxon>Fungi</taxon>
        <taxon>Fungi incertae sedis</taxon>
        <taxon>Mucoromycota</taxon>
        <taxon>Glomeromycotina</taxon>
        <taxon>Glomeromycetes</taxon>
        <taxon>Glomerales</taxon>
        <taxon>Glomeraceae</taxon>
        <taxon>Rhizophagus</taxon>
    </lineage>
</organism>
<dbReference type="AlphaFoldDB" id="A0A2I1GU27"/>
<gene>
    <name evidence="1" type="ORF">RhiirA4_466334</name>
</gene>
<reference evidence="1 2" key="1">
    <citation type="submission" date="2015-10" db="EMBL/GenBank/DDBJ databases">
        <title>Genome analyses suggest a sexual origin of heterokaryosis in a supposedly ancient asexual fungus.</title>
        <authorList>
            <person name="Ropars J."/>
            <person name="Sedzielewska K."/>
            <person name="Noel J."/>
            <person name="Charron P."/>
            <person name="Farinelli L."/>
            <person name="Marton T."/>
            <person name="Kruger M."/>
            <person name="Pelin A."/>
            <person name="Brachmann A."/>
            <person name="Corradi N."/>
        </authorList>
    </citation>
    <scope>NUCLEOTIDE SEQUENCE [LARGE SCALE GENOMIC DNA]</scope>
    <source>
        <strain evidence="1 2">A4</strain>
    </source>
</reference>
<evidence type="ECO:0000313" key="1">
    <source>
        <dbReference type="EMBL" id="PKY50065.1"/>
    </source>
</evidence>
<keyword evidence="2" id="KW-1185">Reference proteome</keyword>
<dbReference type="Proteomes" id="UP000234323">
    <property type="component" value="Unassembled WGS sequence"/>
</dbReference>
<proteinExistence type="predicted"/>
<dbReference type="EMBL" id="LLXI01000818">
    <property type="protein sequence ID" value="PKY50065.1"/>
    <property type="molecule type" value="Genomic_DNA"/>
</dbReference>
<sequence length="155" mass="18647">MQFLVKLYLKTPQNNTSIIYMEHYIPAPDTSSQDTSFSPRRQTLILIPCKEHRHFSRYMHIKYAIATKPLCILRHLAYENFFAFNNQLPMSAQTIPLAENNISISLKQTNNRSHQIIINMYRRHQIHSHRHSKRLLYTYKLPFLYRWFGQTDKHK</sequence>
<protein>
    <submittedName>
        <fullName evidence="1">Uncharacterized protein</fullName>
    </submittedName>
</protein>
<comment type="caution">
    <text evidence="1">The sequence shown here is derived from an EMBL/GenBank/DDBJ whole genome shotgun (WGS) entry which is preliminary data.</text>
</comment>
<name>A0A2I1GU27_9GLOM</name>